<evidence type="ECO:0000256" key="2">
    <source>
        <dbReference type="ARBA" id="ARBA00007639"/>
    </source>
</evidence>
<dbReference type="Proteomes" id="UP001156882">
    <property type="component" value="Unassembled WGS sequence"/>
</dbReference>
<keyword evidence="3 4" id="KW-0732">Signal</keyword>
<keyword evidence="7" id="KW-1185">Reference proteome</keyword>
<dbReference type="InterPro" id="IPR025997">
    <property type="entry name" value="SBP_2_dom"/>
</dbReference>
<dbReference type="PANTHER" id="PTHR46847:SF1">
    <property type="entry name" value="D-ALLOSE-BINDING PERIPLASMIC PROTEIN-RELATED"/>
    <property type="match status" value="1"/>
</dbReference>
<dbReference type="PANTHER" id="PTHR46847">
    <property type="entry name" value="D-ALLOSE-BINDING PERIPLASMIC PROTEIN-RELATED"/>
    <property type="match status" value="1"/>
</dbReference>
<feature type="domain" description="Periplasmic binding protein" evidence="5">
    <location>
        <begin position="28"/>
        <end position="286"/>
    </location>
</feature>
<feature type="signal peptide" evidence="4">
    <location>
        <begin position="1"/>
        <end position="24"/>
    </location>
</feature>
<feature type="chain" id="PRO_5047244016" evidence="4">
    <location>
        <begin position="25"/>
        <end position="327"/>
    </location>
</feature>
<evidence type="ECO:0000313" key="7">
    <source>
        <dbReference type="Proteomes" id="UP001156882"/>
    </source>
</evidence>
<name>A0ABQ6CQ26_9HYPH</name>
<proteinExistence type="inferred from homology"/>
<dbReference type="RefSeq" id="WP_284314083.1">
    <property type="nucleotide sequence ID" value="NZ_BSPC01000039.1"/>
</dbReference>
<comment type="subcellular location">
    <subcellularLocation>
        <location evidence="1">Cell envelope</location>
    </subcellularLocation>
</comment>
<dbReference type="SUPFAM" id="SSF53822">
    <property type="entry name" value="Periplasmic binding protein-like I"/>
    <property type="match status" value="1"/>
</dbReference>
<gene>
    <name evidence="6" type="ORF">GCM10007874_40270</name>
</gene>
<comment type="caution">
    <text evidence="6">The sequence shown here is derived from an EMBL/GenBank/DDBJ whole genome shotgun (WGS) entry which is preliminary data.</text>
</comment>
<accession>A0ABQ6CQ26</accession>
<evidence type="ECO:0000256" key="1">
    <source>
        <dbReference type="ARBA" id="ARBA00004196"/>
    </source>
</evidence>
<dbReference type="EMBL" id="BSPC01000039">
    <property type="protein sequence ID" value="GLS21010.1"/>
    <property type="molecule type" value="Genomic_DNA"/>
</dbReference>
<dbReference type="Gene3D" id="3.40.50.2300">
    <property type="match status" value="2"/>
</dbReference>
<evidence type="ECO:0000313" key="6">
    <source>
        <dbReference type="EMBL" id="GLS21010.1"/>
    </source>
</evidence>
<evidence type="ECO:0000256" key="4">
    <source>
        <dbReference type="SAM" id="SignalP"/>
    </source>
</evidence>
<reference evidence="7" key="1">
    <citation type="journal article" date="2019" name="Int. J. Syst. Evol. Microbiol.">
        <title>The Global Catalogue of Microorganisms (GCM) 10K type strain sequencing project: providing services to taxonomists for standard genome sequencing and annotation.</title>
        <authorList>
            <consortium name="The Broad Institute Genomics Platform"/>
            <consortium name="The Broad Institute Genome Sequencing Center for Infectious Disease"/>
            <person name="Wu L."/>
            <person name="Ma J."/>
        </authorList>
    </citation>
    <scope>NUCLEOTIDE SEQUENCE [LARGE SCALE GENOMIC DNA]</scope>
    <source>
        <strain evidence="7">NBRC 101365</strain>
    </source>
</reference>
<organism evidence="6 7">
    <name type="scientific">Labrys miyagiensis</name>
    <dbReference type="NCBI Taxonomy" id="346912"/>
    <lineage>
        <taxon>Bacteria</taxon>
        <taxon>Pseudomonadati</taxon>
        <taxon>Pseudomonadota</taxon>
        <taxon>Alphaproteobacteria</taxon>
        <taxon>Hyphomicrobiales</taxon>
        <taxon>Xanthobacteraceae</taxon>
        <taxon>Labrys</taxon>
    </lineage>
</organism>
<sequence length="327" mass="33954">MTRKMALAASLSLFALIAAGPARAEETIAVIVKATTSEYWQWVFKGAEAAGKQLGVKIDELGSPKDDAAEQTSILESAAGKKPAAIVISPTIFEALGEPIASVTDAGIPVVVIDSGAKTDKYASFLTTNNEAGGKAAADALAACIKERTGKASGKVGYLTAMAGHESLDSRDKGFVEGMKAYPDITVVGNRVANNEEAEGMSLTADMLTKDSDLAGIFADNAQMGTGAGASVAEQKIGSKFCLVAFDSDAGEVEHLNDGSIYALVIQDPYMMGFAGVWYGYAAAHGVRLPKNVDTGVGTVTKANMNDPAFAGLLDVKKRKLDKFVGN</sequence>
<evidence type="ECO:0000256" key="3">
    <source>
        <dbReference type="ARBA" id="ARBA00022729"/>
    </source>
</evidence>
<comment type="similarity">
    <text evidence="2">Belongs to the bacterial solute-binding protein 2 family.</text>
</comment>
<dbReference type="InterPro" id="IPR028082">
    <property type="entry name" value="Peripla_BP_I"/>
</dbReference>
<dbReference type="Pfam" id="PF13407">
    <property type="entry name" value="Peripla_BP_4"/>
    <property type="match status" value="1"/>
</dbReference>
<protein>
    <submittedName>
        <fullName evidence="6">ABC transporter substrate-binding protein</fullName>
    </submittedName>
</protein>
<evidence type="ECO:0000259" key="5">
    <source>
        <dbReference type="Pfam" id="PF13407"/>
    </source>
</evidence>